<dbReference type="Proteomes" id="UP000078504">
    <property type="component" value="Unassembled WGS sequence"/>
</dbReference>
<dbReference type="PATRIC" id="fig|1354253.4.peg.4552"/>
<evidence type="ECO:0000313" key="2">
    <source>
        <dbReference type="Proteomes" id="UP000078504"/>
    </source>
</evidence>
<organism evidence="1 2">
    <name type="scientific">Buttiauxella gaviniae ATCC 51604</name>
    <dbReference type="NCBI Taxonomy" id="1354253"/>
    <lineage>
        <taxon>Bacteria</taxon>
        <taxon>Pseudomonadati</taxon>
        <taxon>Pseudomonadota</taxon>
        <taxon>Gammaproteobacteria</taxon>
        <taxon>Enterobacterales</taxon>
        <taxon>Enterobacteriaceae</taxon>
        <taxon>Buttiauxella</taxon>
    </lineage>
</organism>
<accession>A0A1B7HMH5</accession>
<name>A0A1B7HMH5_9ENTR</name>
<protein>
    <submittedName>
        <fullName evidence="1">Uncharacterized protein</fullName>
    </submittedName>
</protein>
<evidence type="ECO:0000313" key="1">
    <source>
        <dbReference type="EMBL" id="OAT16813.1"/>
    </source>
</evidence>
<dbReference type="RefSeq" id="WP_064518915.1">
    <property type="nucleotide sequence ID" value="NZ_LXEP01000045.1"/>
</dbReference>
<comment type="caution">
    <text evidence="1">The sequence shown here is derived from an EMBL/GenBank/DDBJ whole genome shotgun (WGS) entry which is preliminary data.</text>
</comment>
<reference evidence="1 2" key="1">
    <citation type="submission" date="2016-04" db="EMBL/GenBank/DDBJ databases">
        <title>ATOL: Assembling a taxonomically balanced genome-scale reconstruction of the evolutionary history of the Enterobacteriaceae.</title>
        <authorList>
            <person name="Plunkett G.III."/>
            <person name="Neeno-Eckwall E.C."/>
            <person name="Glasner J.D."/>
            <person name="Perna N.T."/>
        </authorList>
    </citation>
    <scope>NUCLEOTIDE SEQUENCE [LARGE SCALE GENOMIC DNA]</scope>
    <source>
        <strain evidence="1 2">ATCC 51604</strain>
    </source>
</reference>
<dbReference type="EMBL" id="LXEP01000045">
    <property type="protein sequence ID" value="OAT16813.1"/>
    <property type="molecule type" value="Genomic_DNA"/>
</dbReference>
<sequence length="240" mass="27050">MSKKMQVVQFRADAGVYRRAQERSDECGVKFNDAMRAALYAVAEGDVSQLSGLICSSDSGEGEVNREWLYRRCHDLFEYKDGKLIRKYGSGRPSAEGLVATRNRGGEDCILMHGKHYPIKDIIWLMHYGIISGEVAYKNPTRINDKHTIENLYLIPIEKKEIFIKEKLKRSDKIAFVAGKLRALFINACGDADTIKAIDQLINNGETIPIILEGEDNWAAYRTAIHASKINDGQYVISMS</sequence>
<proteinExistence type="predicted"/>
<gene>
    <name evidence="1" type="ORF">M977_04432</name>
</gene>
<dbReference type="AlphaFoldDB" id="A0A1B7HMH5"/>